<evidence type="ECO:0000256" key="10">
    <source>
        <dbReference type="SAM" id="SignalP"/>
    </source>
</evidence>
<comment type="subcellular location">
    <subcellularLocation>
        <location evidence="1 8">Cell outer membrane</location>
        <topology evidence="1 8">Multi-pass membrane protein</topology>
    </subcellularLocation>
</comment>
<keyword evidence="3 8" id="KW-1134">Transmembrane beta strand</keyword>
<dbReference type="NCBIfam" id="TIGR04056">
    <property type="entry name" value="OMP_RagA_SusC"/>
    <property type="match status" value="1"/>
</dbReference>
<evidence type="ECO:0000313" key="12">
    <source>
        <dbReference type="EMBL" id="MCF1715584.1"/>
    </source>
</evidence>
<keyword evidence="5 10" id="KW-0732">Signal</keyword>
<dbReference type="Gene3D" id="2.60.40.1120">
    <property type="entry name" value="Carboxypeptidase-like, regulatory domain"/>
    <property type="match status" value="1"/>
</dbReference>
<dbReference type="InterPro" id="IPR008969">
    <property type="entry name" value="CarboxyPept-like_regulatory"/>
</dbReference>
<dbReference type="PANTHER" id="PTHR30069:SF29">
    <property type="entry name" value="HEMOGLOBIN AND HEMOGLOBIN-HAPTOGLOBIN-BINDING PROTEIN 1-RELATED"/>
    <property type="match status" value="1"/>
</dbReference>
<keyword evidence="4 8" id="KW-0812">Transmembrane</keyword>
<feature type="compositionally biased region" description="Polar residues" evidence="9">
    <location>
        <begin position="63"/>
        <end position="78"/>
    </location>
</feature>
<feature type="chain" id="PRO_5046505300" evidence="10">
    <location>
        <begin position="37"/>
        <end position="1078"/>
    </location>
</feature>
<feature type="domain" description="TonB-dependent receptor plug" evidence="11">
    <location>
        <begin position="142"/>
        <end position="248"/>
    </location>
</feature>
<keyword evidence="12" id="KW-0675">Receptor</keyword>
<dbReference type="InterPro" id="IPR036942">
    <property type="entry name" value="Beta-barrel_TonB_sf"/>
</dbReference>
<keyword evidence="7 8" id="KW-0998">Cell outer membrane</keyword>
<dbReference type="Proteomes" id="UP001200145">
    <property type="component" value="Unassembled WGS sequence"/>
</dbReference>
<comment type="caution">
    <text evidence="12">The sequence shown here is derived from an EMBL/GenBank/DDBJ whole genome shotgun (WGS) entry which is preliminary data.</text>
</comment>
<evidence type="ECO:0000313" key="13">
    <source>
        <dbReference type="Proteomes" id="UP001200145"/>
    </source>
</evidence>
<evidence type="ECO:0000256" key="6">
    <source>
        <dbReference type="ARBA" id="ARBA00023136"/>
    </source>
</evidence>
<dbReference type="Pfam" id="PF07715">
    <property type="entry name" value="Plug"/>
    <property type="match status" value="1"/>
</dbReference>
<keyword evidence="2 8" id="KW-0813">Transport</keyword>
<dbReference type="Gene3D" id="2.170.130.10">
    <property type="entry name" value="TonB-dependent receptor, plug domain"/>
    <property type="match status" value="1"/>
</dbReference>
<evidence type="ECO:0000256" key="1">
    <source>
        <dbReference type="ARBA" id="ARBA00004571"/>
    </source>
</evidence>
<dbReference type="RefSeq" id="WP_234866534.1">
    <property type="nucleotide sequence ID" value="NZ_JAKEVY010000003.1"/>
</dbReference>
<accession>A0ABS9BL59</accession>
<dbReference type="PANTHER" id="PTHR30069">
    <property type="entry name" value="TONB-DEPENDENT OUTER MEMBRANE RECEPTOR"/>
    <property type="match status" value="1"/>
</dbReference>
<evidence type="ECO:0000259" key="11">
    <source>
        <dbReference type="Pfam" id="PF07715"/>
    </source>
</evidence>
<dbReference type="NCBIfam" id="TIGR04057">
    <property type="entry name" value="SusC_RagA_signa"/>
    <property type="match status" value="1"/>
</dbReference>
<dbReference type="InterPro" id="IPR023997">
    <property type="entry name" value="TonB-dep_OMP_SusC/RagA_CS"/>
</dbReference>
<feature type="signal peptide" evidence="10">
    <location>
        <begin position="1"/>
        <end position="36"/>
    </location>
</feature>
<reference evidence="12 13" key="1">
    <citation type="submission" date="2022-01" db="EMBL/GenBank/DDBJ databases">
        <title>Flavihumibacter sp. nov., isolated from sediment of a river.</title>
        <authorList>
            <person name="Liu H."/>
        </authorList>
    </citation>
    <scope>NUCLEOTIDE SEQUENCE [LARGE SCALE GENOMIC DNA]</scope>
    <source>
        <strain evidence="12 13">RY-1</strain>
    </source>
</reference>
<dbReference type="SUPFAM" id="SSF49464">
    <property type="entry name" value="Carboxypeptidase regulatory domain-like"/>
    <property type="match status" value="1"/>
</dbReference>
<keyword evidence="6 8" id="KW-0472">Membrane</keyword>
<dbReference type="EMBL" id="JAKEVY010000003">
    <property type="protein sequence ID" value="MCF1715584.1"/>
    <property type="molecule type" value="Genomic_DNA"/>
</dbReference>
<name>A0ABS9BL59_9BACT</name>
<dbReference type="Pfam" id="PF13715">
    <property type="entry name" value="CarbopepD_reg_2"/>
    <property type="match status" value="1"/>
</dbReference>
<evidence type="ECO:0000256" key="5">
    <source>
        <dbReference type="ARBA" id="ARBA00022729"/>
    </source>
</evidence>
<organism evidence="12 13">
    <name type="scientific">Flavihumibacter fluminis</name>
    <dbReference type="NCBI Taxonomy" id="2909236"/>
    <lineage>
        <taxon>Bacteria</taxon>
        <taxon>Pseudomonadati</taxon>
        <taxon>Bacteroidota</taxon>
        <taxon>Chitinophagia</taxon>
        <taxon>Chitinophagales</taxon>
        <taxon>Chitinophagaceae</taxon>
        <taxon>Flavihumibacter</taxon>
    </lineage>
</organism>
<comment type="similarity">
    <text evidence="8">Belongs to the TonB-dependent receptor family.</text>
</comment>
<sequence>MNASFKLNQLNGKGFAALILAAALGLGVSSPYPVLAAPDGYAEAPYQQGREISGRVTDEKGNPVSNASVTVKGRSSGTTTNDDGLFKLTIGEGDKTLVFSFVGYKTLEYDLTASNSVAITLSAANEQLSDVVVVGYGTQRKVTVTGAVAAVKGDALVKSPAVDLSNSLAGRLPGLVVIQTSGEPGYDGATMRIRGNNTLGNSSPLIVIDGIPDRDGGLGRLNPKDIESISVLKDASAAIYGARAANGAILVTTKRGASGKPKITYDFNQGWSQPARIPKMANAYQYATIMNELPIYRNVAPANWAAAWESIQATGTYPGVPSVQYSPESVQKFRDGSDPWGHPDTDWFGDAFKTWSPQSRHNLQLTGGNENVRYFTSLGYVHQDAYYKNSATYYKQYNFRTNLTAKVNPYINVNVGILARREDRNFPTENAGAIFRMLMRGRPTEPEVWPNGLPGPDIENGQNPYVITTNATGYQKNPTDFVQGNGSVEITNPWIKGLKLTLSGAVDKTTSTNKTWQTPWRLYSWDKISYEADGVTPLLVGAIRSNFTDPRLTQSFSSILNTNLTGMLNYDTRIGDDHSIGVLVGVTRETFSGEGFLAYRRDFLSTAVAQIAAGGTANQRTDGTAYERARLGYYGRAQYNYKEKYLAEFIWRYDGSYMFPEDSRFGFFPGVLLGWNVSNENWWNVKAVNNLKLRASYGQMGNDQILYNGVLQEFAYLSIYGSGQYPINGQVQNTLFERLLPNPFFTWERAQNYNIGMDASFLDNRFDLTLEYFYNNRTKILIPNTGVTPGSSGIADRLPPQNLGEVDNRGFEFALNYNARAGKDLVIRAGINGGYAKNKVVFMSETPGIPDYQRMEGKQIGAFLAFQYDGVFRDVDDINKNTVDYSGVTGQLLPGDMKIRDVNGDNKINADDAVRLDKNNTPTFNYGATFDLRYKGFDMSMLFQGATGALIRIQTESGDIGNYLEYFYKNRWSIDNPSSVHPRLASRGDTYFTGGNYGNNTYYMFSKNYMRLKNIEIGYSLSPELLQRIKISNLRVFANGLNVFTIDKMKVYDPEATVESGVYYPQARVINLGFSVTF</sequence>
<feature type="compositionally biased region" description="Basic and acidic residues" evidence="9">
    <location>
        <begin position="52"/>
        <end position="61"/>
    </location>
</feature>
<feature type="region of interest" description="Disordered" evidence="9">
    <location>
        <begin position="52"/>
        <end position="78"/>
    </location>
</feature>
<dbReference type="InterPro" id="IPR039426">
    <property type="entry name" value="TonB-dep_rcpt-like"/>
</dbReference>
<protein>
    <submittedName>
        <fullName evidence="12">TonB-dependent receptor</fullName>
    </submittedName>
</protein>
<dbReference type="InterPro" id="IPR012910">
    <property type="entry name" value="Plug_dom"/>
</dbReference>
<evidence type="ECO:0000256" key="2">
    <source>
        <dbReference type="ARBA" id="ARBA00022448"/>
    </source>
</evidence>
<dbReference type="InterPro" id="IPR037066">
    <property type="entry name" value="Plug_dom_sf"/>
</dbReference>
<keyword evidence="13" id="KW-1185">Reference proteome</keyword>
<gene>
    <name evidence="12" type="ORF">L0U88_13185</name>
</gene>
<evidence type="ECO:0000256" key="3">
    <source>
        <dbReference type="ARBA" id="ARBA00022452"/>
    </source>
</evidence>
<dbReference type="InterPro" id="IPR023996">
    <property type="entry name" value="TonB-dep_OMP_SusC/RagA"/>
</dbReference>
<evidence type="ECO:0000256" key="4">
    <source>
        <dbReference type="ARBA" id="ARBA00022692"/>
    </source>
</evidence>
<dbReference type="Gene3D" id="2.40.170.20">
    <property type="entry name" value="TonB-dependent receptor, beta-barrel domain"/>
    <property type="match status" value="1"/>
</dbReference>
<evidence type="ECO:0000256" key="9">
    <source>
        <dbReference type="SAM" id="MobiDB-lite"/>
    </source>
</evidence>
<proteinExistence type="inferred from homology"/>
<evidence type="ECO:0000256" key="8">
    <source>
        <dbReference type="PROSITE-ProRule" id="PRU01360"/>
    </source>
</evidence>
<evidence type="ECO:0000256" key="7">
    <source>
        <dbReference type="ARBA" id="ARBA00023237"/>
    </source>
</evidence>
<dbReference type="SUPFAM" id="SSF56935">
    <property type="entry name" value="Porins"/>
    <property type="match status" value="1"/>
</dbReference>
<dbReference type="PROSITE" id="PS52016">
    <property type="entry name" value="TONB_DEPENDENT_REC_3"/>
    <property type="match status" value="1"/>
</dbReference>